<dbReference type="EMBL" id="JANQBD010000031">
    <property type="protein sequence ID" value="MCR8635738.1"/>
    <property type="molecule type" value="Genomic_DNA"/>
</dbReference>
<dbReference type="Pfam" id="PF07833">
    <property type="entry name" value="Cu_amine_oxidN1"/>
    <property type="match status" value="1"/>
</dbReference>
<keyword evidence="1" id="KW-0732">Signal</keyword>
<feature type="chain" id="PRO_5046585248" evidence="1">
    <location>
        <begin position="23"/>
        <end position="186"/>
    </location>
</feature>
<dbReference type="RefSeq" id="WP_258217283.1">
    <property type="nucleotide sequence ID" value="NZ_JANQBD010000031.1"/>
</dbReference>
<evidence type="ECO:0000259" key="2">
    <source>
        <dbReference type="Pfam" id="PF07833"/>
    </source>
</evidence>
<dbReference type="InterPro" id="IPR036582">
    <property type="entry name" value="Mao_N_sf"/>
</dbReference>
<accession>A0ABT1YRC8</accession>
<protein>
    <submittedName>
        <fullName evidence="3">Copper amine oxidase N-terminal domain-containing protein</fullName>
    </submittedName>
</protein>
<keyword evidence="4" id="KW-1185">Reference proteome</keyword>
<feature type="domain" description="Copper amine oxidase-like N-terminal" evidence="2">
    <location>
        <begin position="22"/>
        <end position="81"/>
    </location>
</feature>
<evidence type="ECO:0000313" key="3">
    <source>
        <dbReference type="EMBL" id="MCR8635738.1"/>
    </source>
</evidence>
<comment type="caution">
    <text evidence="3">The sequence shown here is derived from an EMBL/GenBank/DDBJ whole genome shotgun (WGS) entry which is preliminary data.</text>
</comment>
<dbReference type="InterPro" id="IPR012854">
    <property type="entry name" value="Cu_amine_oxidase-like_N"/>
</dbReference>
<gene>
    <name evidence="3" type="ORF">NV381_31485</name>
</gene>
<dbReference type="SUPFAM" id="SSF55383">
    <property type="entry name" value="Copper amine oxidase, domain N"/>
    <property type="match status" value="1"/>
</dbReference>
<evidence type="ECO:0000256" key="1">
    <source>
        <dbReference type="SAM" id="SignalP"/>
    </source>
</evidence>
<feature type="signal peptide" evidence="1">
    <location>
        <begin position="1"/>
        <end position="22"/>
    </location>
</feature>
<proteinExistence type="predicted"/>
<dbReference type="Proteomes" id="UP001300012">
    <property type="component" value="Unassembled WGS sequence"/>
</dbReference>
<reference evidence="3 4" key="1">
    <citation type="submission" date="2022-08" db="EMBL/GenBank/DDBJ databases">
        <title>Paenibacillus endoradicis sp. nov., Paenibacillus radicibacter sp. nov and Paenibacillus pararadicis sp. nov., three cold-adapted plant growth-promoting bacteria isolated from root of Larix gmelinii in Great Khingan.</title>
        <authorList>
            <person name="Xue H."/>
        </authorList>
    </citation>
    <scope>NUCLEOTIDE SEQUENCE [LARGE SCALE GENOMIC DNA]</scope>
    <source>
        <strain evidence="3 4">N5-1-1-5</strain>
    </source>
</reference>
<name>A0ABT1YRC8_9BACL</name>
<sequence>MKKLIIGLSIGMMLGSTATAIAATSETVQATFAKFAFKVNGQEKELKTAPLVVDGTSYLPVREVAGLLGYDLKYDDTTRTIDLKNTPERVVNKMTTASKINTAEWTSLTSLSDDYGYQLEFNASNVTILKKADKVYLKLILPKSDVRGEVQLDLLFPENTKVTLNLLDDGGIYIRNTDLKSHGILP</sequence>
<evidence type="ECO:0000313" key="4">
    <source>
        <dbReference type="Proteomes" id="UP001300012"/>
    </source>
</evidence>
<organism evidence="3 4">
    <name type="scientific">Paenibacillus radicis</name>
    <name type="common">ex Xue et al. 2023</name>
    <dbReference type="NCBI Taxonomy" id="2972489"/>
    <lineage>
        <taxon>Bacteria</taxon>
        <taxon>Bacillati</taxon>
        <taxon>Bacillota</taxon>
        <taxon>Bacilli</taxon>
        <taxon>Bacillales</taxon>
        <taxon>Paenibacillaceae</taxon>
        <taxon>Paenibacillus</taxon>
    </lineage>
</organism>